<feature type="region of interest" description="Disordered" evidence="1">
    <location>
        <begin position="165"/>
        <end position="224"/>
    </location>
</feature>
<protein>
    <submittedName>
        <fullName evidence="3">Uncharacterized protein</fullName>
    </submittedName>
</protein>
<keyword evidence="2" id="KW-0472">Membrane</keyword>
<evidence type="ECO:0000256" key="1">
    <source>
        <dbReference type="SAM" id="MobiDB-lite"/>
    </source>
</evidence>
<feature type="region of interest" description="Disordered" evidence="1">
    <location>
        <begin position="261"/>
        <end position="359"/>
    </location>
</feature>
<dbReference type="AlphaFoldDB" id="A0AAN4Z9S5"/>
<organism evidence="3 4">
    <name type="scientific">Pristionchus mayeri</name>
    <dbReference type="NCBI Taxonomy" id="1317129"/>
    <lineage>
        <taxon>Eukaryota</taxon>
        <taxon>Metazoa</taxon>
        <taxon>Ecdysozoa</taxon>
        <taxon>Nematoda</taxon>
        <taxon>Chromadorea</taxon>
        <taxon>Rhabditida</taxon>
        <taxon>Rhabditina</taxon>
        <taxon>Diplogasteromorpha</taxon>
        <taxon>Diplogasteroidea</taxon>
        <taxon>Neodiplogasteridae</taxon>
        <taxon>Pristionchus</taxon>
    </lineage>
</organism>
<feature type="compositionally biased region" description="Polar residues" evidence="1">
    <location>
        <begin position="184"/>
        <end position="194"/>
    </location>
</feature>
<evidence type="ECO:0000313" key="4">
    <source>
        <dbReference type="Proteomes" id="UP001328107"/>
    </source>
</evidence>
<evidence type="ECO:0000256" key="2">
    <source>
        <dbReference type="SAM" id="Phobius"/>
    </source>
</evidence>
<gene>
    <name evidence="3" type="ORF">PMAYCL1PPCAC_07372</name>
</gene>
<keyword evidence="4" id="KW-1185">Reference proteome</keyword>
<keyword evidence="2" id="KW-1133">Transmembrane helix</keyword>
<feature type="compositionally biased region" description="Polar residues" evidence="1">
    <location>
        <begin position="76"/>
        <end position="92"/>
    </location>
</feature>
<accession>A0AAN4Z9S5</accession>
<keyword evidence="2" id="KW-0812">Transmembrane</keyword>
<dbReference type="Proteomes" id="UP001328107">
    <property type="component" value="Unassembled WGS sequence"/>
</dbReference>
<dbReference type="EMBL" id="BTRK01000002">
    <property type="protein sequence ID" value="GMR37177.1"/>
    <property type="molecule type" value="Genomic_DNA"/>
</dbReference>
<comment type="caution">
    <text evidence="3">The sequence shown here is derived from an EMBL/GenBank/DDBJ whole genome shotgun (WGS) entry which is preliminary data.</text>
</comment>
<feature type="compositionally biased region" description="Basic and acidic residues" evidence="1">
    <location>
        <begin position="276"/>
        <end position="315"/>
    </location>
</feature>
<sequence>MVLGIIALIIWEGIKFYFWILSWIVSIWAKVLWNVHLWYVKGMAYVFDRTSSPSSPEHLLSNGHKRRAIEMEEQTPETSGESIKGKSSSLENTRPIDGTGSATHVPTNSFRLAAFAACFEAVENLRRRDALIGVRNEELIQMLTEIIRGGRDLYSVRIPWPPFSDGEGGRRNGVSSYRREGTPLGTTDWETIYSQYRKRSTSGEGGETEGANSDASKARSKSPEYVDNLNKVDSAVEQIHASITSLHAIVDKTKAEKEELMKIKSSASSTSTASLPKDEKEAKKVDDKSTRVKIEESEKKKDEKDRKEVDRRLSSIDDLFDDGSDDDLRGSVPPAAKKRKEETREEKRKRKDEERKKKK</sequence>
<feature type="transmembrane region" description="Helical" evidence="2">
    <location>
        <begin position="16"/>
        <end position="39"/>
    </location>
</feature>
<feature type="non-terminal residue" evidence="3">
    <location>
        <position position="359"/>
    </location>
</feature>
<proteinExistence type="predicted"/>
<feature type="compositionally biased region" description="Low complexity" evidence="1">
    <location>
        <begin position="265"/>
        <end position="274"/>
    </location>
</feature>
<evidence type="ECO:0000313" key="3">
    <source>
        <dbReference type="EMBL" id="GMR37177.1"/>
    </source>
</evidence>
<feature type="compositionally biased region" description="Basic and acidic residues" evidence="1">
    <location>
        <begin position="339"/>
        <end position="359"/>
    </location>
</feature>
<reference evidence="4" key="1">
    <citation type="submission" date="2022-10" db="EMBL/GenBank/DDBJ databases">
        <title>Genome assembly of Pristionchus species.</title>
        <authorList>
            <person name="Yoshida K."/>
            <person name="Sommer R.J."/>
        </authorList>
    </citation>
    <scope>NUCLEOTIDE SEQUENCE [LARGE SCALE GENOMIC DNA]</scope>
    <source>
        <strain evidence="4">RS5460</strain>
    </source>
</reference>
<feature type="region of interest" description="Disordered" evidence="1">
    <location>
        <begin position="72"/>
        <end position="102"/>
    </location>
</feature>
<name>A0AAN4Z9S5_9BILA</name>